<dbReference type="PANTHER" id="PTHR46847:SF3">
    <property type="entry name" value="GALACTOFURANOSE-BINDING PROTEIN YTFQ"/>
    <property type="match status" value="1"/>
</dbReference>
<gene>
    <name evidence="6" type="primary">rbsB</name>
    <name evidence="6" type="ORF">KTA_04300</name>
</gene>
<feature type="domain" description="Periplasmic binding protein" evidence="5">
    <location>
        <begin position="58"/>
        <end position="318"/>
    </location>
</feature>
<dbReference type="EMBL" id="AP019377">
    <property type="protein sequence ID" value="BBH92231.1"/>
    <property type="molecule type" value="Genomic_DNA"/>
</dbReference>
<dbReference type="Gene3D" id="3.40.50.2300">
    <property type="match status" value="2"/>
</dbReference>
<keyword evidence="4" id="KW-1133">Transmembrane helix</keyword>
<evidence type="ECO:0000256" key="4">
    <source>
        <dbReference type="SAM" id="Phobius"/>
    </source>
</evidence>
<sequence>MLLSDWRDPARGTYHFVKLYFFLLLTLALCLMFTAACGGSGNIQSSGGNGAHHKPFTIGVSNGFVDSEWRTQMLQDMQTVNAEYKREGLTKDLVIESADVDVQGQIQQIRNLINRGVDAIIIDPNSPTALNPVIEQAIQAGIVVVSVDQEVSAKGAVNVTIDQREWARISMRWLAQKLNGKGNIVVINGIAGTPADTARYNGVKDVLSQYPGIKVLNVVNANWDEATGQQKMAALLASQPNIDGVWSQDGMAQGALQAVIAANPPKWPIMVGEARAGYLQLWAQVKRTHPTFSSIGVINPPGVGASGLRVAIDLLLGKHIRPGVLAGQAGNTIYVPIPGEVTDANFASEYARVKDLPQAYTLDGYISQQQADSYFS</sequence>
<evidence type="ECO:0000256" key="1">
    <source>
        <dbReference type="ARBA" id="ARBA00004196"/>
    </source>
</evidence>
<dbReference type="InterPro" id="IPR025997">
    <property type="entry name" value="SBP_2_dom"/>
</dbReference>
<organism evidence="6">
    <name type="scientific">Thermogemmatispora argillosa</name>
    <dbReference type="NCBI Taxonomy" id="2045280"/>
    <lineage>
        <taxon>Bacteria</taxon>
        <taxon>Bacillati</taxon>
        <taxon>Chloroflexota</taxon>
        <taxon>Ktedonobacteria</taxon>
        <taxon>Thermogemmatisporales</taxon>
        <taxon>Thermogemmatisporaceae</taxon>
        <taxon>Thermogemmatispora</taxon>
    </lineage>
</organism>
<keyword evidence="4" id="KW-0472">Membrane</keyword>
<comment type="subcellular location">
    <subcellularLocation>
        <location evidence="1">Cell envelope</location>
    </subcellularLocation>
</comment>
<proteinExistence type="inferred from homology"/>
<dbReference type="GO" id="GO:0030313">
    <property type="term" value="C:cell envelope"/>
    <property type="evidence" value="ECO:0007669"/>
    <property type="project" value="UniProtKB-SubCell"/>
</dbReference>
<dbReference type="SUPFAM" id="SSF53822">
    <property type="entry name" value="Periplasmic binding protein-like I"/>
    <property type="match status" value="1"/>
</dbReference>
<evidence type="ECO:0000256" key="2">
    <source>
        <dbReference type="ARBA" id="ARBA00007639"/>
    </source>
</evidence>
<evidence type="ECO:0000259" key="5">
    <source>
        <dbReference type="Pfam" id="PF13407"/>
    </source>
</evidence>
<keyword evidence="4" id="KW-0812">Transmembrane</keyword>
<protein>
    <submittedName>
        <fullName evidence="6">Sugar ABC transporter substrate-binding protein</fullName>
    </submittedName>
</protein>
<feature type="transmembrane region" description="Helical" evidence="4">
    <location>
        <begin position="20"/>
        <end position="39"/>
    </location>
</feature>
<keyword evidence="3" id="KW-0732">Signal</keyword>
<dbReference type="GO" id="GO:0030246">
    <property type="term" value="F:carbohydrate binding"/>
    <property type="evidence" value="ECO:0007669"/>
    <property type="project" value="UniProtKB-ARBA"/>
</dbReference>
<name>A0A455SYJ8_9CHLR</name>
<dbReference type="AlphaFoldDB" id="A0A455SYJ8"/>
<evidence type="ECO:0000313" key="6">
    <source>
        <dbReference type="EMBL" id="BBH92231.1"/>
    </source>
</evidence>
<evidence type="ECO:0000256" key="3">
    <source>
        <dbReference type="ARBA" id="ARBA00022729"/>
    </source>
</evidence>
<dbReference type="InterPro" id="IPR028082">
    <property type="entry name" value="Peripla_BP_I"/>
</dbReference>
<dbReference type="CDD" id="cd19999">
    <property type="entry name" value="PBP1_ABC_sugar_binding-like"/>
    <property type="match status" value="1"/>
</dbReference>
<dbReference type="Pfam" id="PF13407">
    <property type="entry name" value="Peripla_BP_4"/>
    <property type="match status" value="1"/>
</dbReference>
<accession>A0A455SYJ8</accession>
<comment type="similarity">
    <text evidence="2">Belongs to the bacterial solute-binding protein 2 family.</text>
</comment>
<reference evidence="6" key="1">
    <citation type="submission" date="2018-12" db="EMBL/GenBank/DDBJ databases">
        <title>Novel natural products biosynthetic potential of the class Ktedonobacteria.</title>
        <authorList>
            <person name="Zheng Y."/>
            <person name="Saitou A."/>
            <person name="Wang C.M."/>
            <person name="Toyoda A."/>
            <person name="Minakuchi Y."/>
            <person name="Sekiguchi Y."/>
            <person name="Ueda K."/>
            <person name="Takano H."/>
            <person name="Sakai Y."/>
            <person name="Yokota A."/>
            <person name="Yabe S."/>
        </authorList>
    </citation>
    <scope>NUCLEOTIDE SEQUENCE</scope>
    <source>
        <strain evidence="6">A3-2</strain>
    </source>
</reference>
<dbReference type="PANTHER" id="PTHR46847">
    <property type="entry name" value="D-ALLOSE-BINDING PERIPLASMIC PROTEIN-RELATED"/>
    <property type="match status" value="1"/>
</dbReference>